<dbReference type="RefSeq" id="WP_106724866.1">
    <property type="nucleotide sequence ID" value="NZ_PXYL01000007.1"/>
</dbReference>
<accession>A0A2P7SB33</accession>
<keyword evidence="2" id="KW-1185">Reference proteome</keyword>
<evidence type="ECO:0000313" key="1">
    <source>
        <dbReference type="EMBL" id="PSJ59724.1"/>
    </source>
</evidence>
<dbReference type="Proteomes" id="UP000240653">
    <property type="component" value="Unassembled WGS sequence"/>
</dbReference>
<dbReference type="AlphaFoldDB" id="A0A2P7SB33"/>
<protein>
    <submittedName>
        <fullName evidence="1">Uncharacterized protein</fullName>
    </submittedName>
</protein>
<gene>
    <name evidence="1" type="ORF">C7I85_15330</name>
</gene>
<proteinExistence type="predicted"/>
<sequence length="114" mass="12939">MEEPEDSRRISAYDAGKMEALLVIVGSIVAQLPERAMFCVGADAKRFCDRAQYQARHTADDRTRDFAAGVWDVVMPLREAIDQQIRELGEGSIVRTIQPFPIPPEEWVDEERGF</sequence>
<dbReference type="EMBL" id="PXYL01000007">
    <property type="protein sequence ID" value="PSJ59724.1"/>
    <property type="molecule type" value="Genomic_DNA"/>
</dbReference>
<comment type="caution">
    <text evidence="1">The sequence shown here is derived from an EMBL/GenBank/DDBJ whole genome shotgun (WGS) entry which is preliminary data.</text>
</comment>
<evidence type="ECO:0000313" key="2">
    <source>
        <dbReference type="Proteomes" id="UP000240653"/>
    </source>
</evidence>
<organism evidence="1 2">
    <name type="scientific">Pseudaminobacter soli</name>
    <name type="common">ex Li et al. 2025</name>
    <dbReference type="NCBI Taxonomy" id="1295366"/>
    <lineage>
        <taxon>Bacteria</taxon>
        <taxon>Pseudomonadati</taxon>
        <taxon>Pseudomonadota</taxon>
        <taxon>Alphaproteobacteria</taxon>
        <taxon>Hyphomicrobiales</taxon>
        <taxon>Phyllobacteriaceae</taxon>
        <taxon>Pseudaminobacter</taxon>
    </lineage>
</organism>
<name>A0A2P7SB33_9HYPH</name>
<reference evidence="1 2" key="1">
    <citation type="submission" date="2018-03" db="EMBL/GenBank/DDBJ databases">
        <title>The draft genome of Mesorhizobium soli JCM 19897.</title>
        <authorList>
            <person name="Li L."/>
            <person name="Liu L."/>
            <person name="Liang L."/>
            <person name="Wang T."/>
            <person name="Zhang X."/>
        </authorList>
    </citation>
    <scope>NUCLEOTIDE SEQUENCE [LARGE SCALE GENOMIC DNA]</scope>
    <source>
        <strain evidence="1 2">JCM 19897</strain>
    </source>
</reference>